<keyword evidence="1" id="KW-0812">Transmembrane</keyword>
<sequence length="2804" mass="297354">MISLFLWFHASVVGAPSFELTDFGLFLAQQDLHTAANSEQTTQTIRLPKTDFVSNTVRFKDQTVGIDGEELILTKIFEGQQARESLISASNSTITLKSLSLETISTRAVVVTDASVCHLSDSHVLVLKYLSPIEISASSLIVDSTRFSFPQSTSPSLCTADSSSSTVLFRQCSFLDVVVESGGSFLTCPKLQQLDVASTRFSNISHCPTYFGADPHVPSFNVSLHDSQFDRCENVLDGGVVRNVNTRTALFASNTTFTLSQTTYTLVPDRSYGQKQALDITTNHNFSSCSFTNCSSTQTHGGAIRCAGGASLAVHSCTFVDNDITKQATTPGRGGAINFEGQSTGGLTFVGTSFLRNTAFYGGAISCKKATSMHLEQGNITEGKCVLYSSGSSCYGGGVLFEWIPSGSIVKNVRFERCSSENTGGSLDNSQMQGSIVYSNILVSESSTPRGNCIFSYVLDSTKISFFSCMFFGNKVTEQVDGKFAGVDIRFSHNTYWETCLTDPASFINCFSTSVGHRILYHHPNGTFFTSFQFLSPPDPTNMSVLLPDPQVIVNIETGRDEDGCGASYDFKCKTLKFVGESMIPMTDGVILVEAGRYEESTTIDLVKKNTTFSSFGTDNPVVVYSGQTPFITKTIGALTLRLFTFVPTSGHILFSQTGAGTAAFSDCEIRLDGEGSTAISEPLFSTTAGTLTLSGMTFTGLVFSGGCCVSCSGSSTTLSEQNSSFVGLSGSSEPCLNFNRDSKGGTLTLSRIEIEGTAGSLIGGITTSNVQTVSVSVTTFSRLMSTSQKAPLSITSCDTLTLSGLLFENCAGQSASSLFIDSLSTVSLDIPIASSFSVCSSPRSSVNGDTTTVFLPHPASITIDPEDGTDGQFCWSTNVGCQSLSGIVDRLMPTSEYTLDVAEGTTSESTLSITSKKDIAVTGLGSARSLMVMQSTAQSFADLNDGSLSLTSLGFTESTSQTGVSRTNSLFDVKGGSLRLENVEFVPLSFSGASSLVKMSGASSLSLKNVSFVSMKNEASGSVLYSTSIGQIELDTVSFTSCNCGVNGKGRSVFIARPSFSSGDVVMKSVSIITAGTTGSHEVYLEGEDVGAVVTTDWTSLIGENDTMTKTQLEQVFGSDSTNSTNIGPLGYHLYAHTNGAVFVSEGFWDHGKCGQERLPCSTLDFAWSLLTSTKTTLSLISDITLSSLLESPSTGASISSSLSSPKSLLFESDGQLIVDAGSLALSSMGLTLPSSLTQPLFVVRGNTLTLSSTVTITNPSSTTHSASLFSVEGGTLTLSGTVFDFTVPFSSTSALLTQTSGTLKLDTVTIENVGCTVGDGSVVHSSLSSSEDKLEIVGCSFSSCSSSGNGGALFVSSSLDHNPANLIIQSTFGTDISCGEGKKGEWIFLRSHSLESYLIDSTWTGSISSLVAPADDALLWGEDGSEKEDLEYVSLSLLYYLKAYNQPTIAVGDGGRDGEGCGRTQLRCSSLSTAVSHLSGSTQLEMEIVPSLSLVKKETFSLSFTMKPSKETATITVGQIGAFEVSANTLTLSTLTFDGKGNDRSDSLLSIVDTGSIAIAGCTFANLKTSGKGSVYSSTLNTDNTLSISESSFSSCSSAGNGGTLFVEVNGGSFVIPTTLTFTGCSSEGKGHNLFIVHSNLLSLLSGGSLDGIKPALPSTGLVSKDEKEKWFGSTSSAGESSSLLFFWHPHTESSGAVHAHENGESHSLCGLPQLPCSLIQPSLSKTTTDNETVIDSDFVLNESITIANTPSTLTSVSKSVIVSVGVDGKFALSSGSLTLSALSFVQSSSVELLEHALISVGCASSSLIVDGCSFSSFRLSLNALIEHSHSSLTLKSSVFTNIVRMEGDGGVVESVMDEGMELDVDSVELASVWTLSGDGDGFFISFNSMSDPTQIPSFKLNNLKYSESAGSERNTDRKACFVWMEGKRLSEWVKVSDARFAGSYSPIGMESEWLWSVDWEEKLNASLLFYLVAHAGAIGVSSSGYSIVQCGYSGVWCLGLEYGMAVANSKGEKQLNIHDTVDITHLIDLNAEYRVHGKVGSSVLSVVGSGGLVVDSGEHVEIDGVSVVVGVDCSSEVLSCVSSILVLHSIVFSCGGDSSSLINTTLICVDGDGSVGRFSSLSLLNGVSSDGKLLLVKKGTVQMTDVWVSSSISESGGLVSVCGGSFSLVNLALPPLSFSSTPFVLSSFDACSFTNLTAKQVQTQTLLTAEHGEDLTLTSCTFDGISTTQNDDQDDGNELLCSWTTGLININDTPTTIYSSFFSHLSKGAIAVNGSLLSLFNTVFIANSANDQMFPSISRNIRCLSGAVEIENEQRDNEESESLWISTDDCVVKKGSELVASGLFVPKLDVGKTKSVSNKNKSVSIDLVGSMLIPCNLFLLISEVGSSSSSDGLRIELTPSKFGWKNESSISVLLSSSELDKLNRTFGWNGTLVFGDGWTTDWFVVKVSESDERKALMKQAMKWMIPLIAGCVVALLVIIIVVVLLRRRSSKAKEKDSLLKQQQAEMNDLPPEKLEDFDKLLIPPSSIVAAEGSVGHLAQADASDRDLKEIQPSFPLGTDNIFPASGEPSADVLNKESKPVGVKRGDTLYNRLHSAQKKPIDKMGVAQQIMRKLVGLHRQDPTLSVLTMFSSHSVVFGEDGEVEIALDVGETMGQTRSQTQRTQTCQGGQRTENLIQTEGERKNEQFELLRWRAPETVVSEGEEGQKVDSGSAAVFSLGLVLFEIETGQVPFGEMDALNASRQLKTGIPPKLSLVGDSGLRDVIVSCLQVRGKDRPGLGEMEEKLQSVEFSCGSAVFFDAAQ</sequence>
<dbReference type="InterPro" id="IPR011009">
    <property type="entry name" value="Kinase-like_dom_sf"/>
</dbReference>
<evidence type="ECO:0000313" key="3">
    <source>
        <dbReference type="EMBL" id="KAK2961671.1"/>
    </source>
</evidence>
<dbReference type="EMBL" id="JARBJD010000015">
    <property type="protein sequence ID" value="KAK2961671.1"/>
    <property type="molecule type" value="Genomic_DNA"/>
</dbReference>
<dbReference type="InterPro" id="IPR001245">
    <property type="entry name" value="Ser-Thr/Tyr_kinase_cat_dom"/>
</dbReference>
<keyword evidence="1" id="KW-0472">Membrane</keyword>
<feature type="domain" description="Protein kinase" evidence="2">
    <location>
        <begin position="2431"/>
        <end position="2800"/>
    </location>
</feature>
<dbReference type="Pfam" id="PF07714">
    <property type="entry name" value="PK_Tyr_Ser-Thr"/>
    <property type="match status" value="1"/>
</dbReference>
<keyword evidence="1" id="KW-1133">Transmembrane helix</keyword>
<dbReference type="SUPFAM" id="SSF56112">
    <property type="entry name" value="Protein kinase-like (PK-like)"/>
    <property type="match status" value="1"/>
</dbReference>
<evidence type="ECO:0000313" key="4">
    <source>
        <dbReference type="Proteomes" id="UP001281761"/>
    </source>
</evidence>
<evidence type="ECO:0000256" key="1">
    <source>
        <dbReference type="SAM" id="Phobius"/>
    </source>
</evidence>
<dbReference type="PROSITE" id="PS50011">
    <property type="entry name" value="PROTEIN_KINASE_DOM"/>
    <property type="match status" value="1"/>
</dbReference>
<gene>
    <name evidence="3" type="ORF">BLNAU_3469</name>
</gene>
<dbReference type="InterPro" id="IPR000719">
    <property type="entry name" value="Prot_kinase_dom"/>
</dbReference>
<comment type="caution">
    <text evidence="3">The sequence shown here is derived from an EMBL/GenBank/DDBJ whole genome shotgun (WGS) entry which is preliminary data.</text>
</comment>
<dbReference type="InterPro" id="IPR011050">
    <property type="entry name" value="Pectin_lyase_fold/virulence"/>
</dbReference>
<proteinExistence type="predicted"/>
<evidence type="ECO:0000259" key="2">
    <source>
        <dbReference type="PROSITE" id="PS50011"/>
    </source>
</evidence>
<accession>A0ABQ9YDE2</accession>
<protein>
    <recommendedName>
        <fullName evidence="2">Protein kinase domain-containing protein</fullName>
    </recommendedName>
</protein>
<name>A0ABQ9YDE2_9EUKA</name>
<feature type="transmembrane region" description="Helical" evidence="1">
    <location>
        <begin position="2466"/>
        <end position="2488"/>
    </location>
</feature>
<keyword evidence="4" id="KW-1185">Reference proteome</keyword>
<dbReference type="Gene3D" id="1.10.510.10">
    <property type="entry name" value="Transferase(Phosphotransferase) domain 1"/>
    <property type="match status" value="1"/>
</dbReference>
<organism evidence="3 4">
    <name type="scientific">Blattamonas nauphoetae</name>
    <dbReference type="NCBI Taxonomy" id="2049346"/>
    <lineage>
        <taxon>Eukaryota</taxon>
        <taxon>Metamonada</taxon>
        <taxon>Preaxostyla</taxon>
        <taxon>Oxymonadida</taxon>
        <taxon>Blattamonas</taxon>
    </lineage>
</organism>
<dbReference type="Proteomes" id="UP001281761">
    <property type="component" value="Unassembled WGS sequence"/>
</dbReference>
<dbReference type="SUPFAM" id="SSF51126">
    <property type="entry name" value="Pectin lyase-like"/>
    <property type="match status" value="3"/>
</dbReference>
<reference evidence="3 4" key="1">
    <citation type="journal article" date="2022" name="bioRxiv">
        <title>Genomics of Preaxostyla Flagellates Illuminates Evolutionary Transitions and the Path Towards Mitochondrial Loss.</title>
        <authorList>
            <person name="Novak L.V.F."/>
            <person name="Treitli S.C."/>
            <person name="Pyrih J."/>
            <person name="Halakuc P."/>
            <person name="Pipaliya S.V."/>
            <person name="Vacek V."/>
            <person name="Brzon O."/>
            <person name="Soukal P."/>
            <person name="Eme L."/>
            <person name="Dacks J.B."/>
            <person name="Karnkowska A."/>
            <person name="Elias M."/>
            <person name="Hampl V."/>
        </authorList>
    </citation>
    <scope>NUCLEOTIDE SEQUENCE [LARGE SCALE GENOMIC DNA]</scope>
    <source>
        <strain evidence="3">NAU3</strain>
        <tissue evidence="3">Gut</tissue>
    </source>
</reference>